<proteinExistence type="predicted"/>
<dbReference type="InterPro" id="IPR036291">
    <property type="entry name" value="NAD(P)-bd_dom_sf"/>
</dbReference>
<gene>
    <name evidence="2" type="ORF">SAMN05421751_11510</name>
</gene>
<reference evidence="2 3" key="1">
    <citation type="submission" date="2016-10" db="EMBL/GenBank/DDBJ databases">
        <authorList>
            <person name="de Groot N.N."/>
        </authorList>
    </citation>
    <scope>NUCLEOTIDE SEQUENCE [LARGE SCALE GENOMIC DNA]</scope>
    <source>
        <strain evidence="2 3">DSM 23413</strain>
    </source>
</reference>
<protein>
    <submittedName>
        <fullName evidence="2">Nucleoside-diphosphate-sugar epimerase</fullName>
    </submittedName>
</protein>
<dbReference type="EMBL" id="FNVD01000015">
    <property type="protein sequence ID" value="SEG19474.1"/>
    <property type="molecule type" value="Genomic_DNA"/>
</dbReference>
<evidence type="ECO:0000313" key="3">
    <source>
        <dbReference type="Proteomes" id="UP000236742"/>
    </source>
</evidence>
<name>A0A1H5Y656_9RHOB</name>
<dbReference type="Gene3D" id="3.40.50.720">
    <property type="entry name" value="NAD(P)-binding Rossmann-like Domain"/>
    <property type="match status" value="1"/>
</dbReference>
<dbReference type="PANTHER" id="PTHR43245">
    <property type="entry name" value="BIFUNCTIONAL POLYMYXIN RESISTANCE PROTEIN ARNA"/>
    <property type="match status" value="1"/>
</dbReference>
<keyword evidence="3" id="KW-1185">Reference proteome</keyword>
<feature type="domain" description="NAD-dependent epimerase/dehydratase" evidence="1">
    <location>
        <begin position="10"/>
        <end position="171"/>
    </location>
</feature>
<organism evidence="2 3">
    <name type="scientific">Jhaorihella thermophila</name>
    <dbReference type="NCBI Taxonomy" id="488547"/>
    <lineage>
        <taxon>Bacteria</taxon>
        <taxon>Pseudomonadati</taxon>
        <taxon>Pseudomonadota</taxon>
        <taxon>Alphaproteobacteria</taxon>
        <taxon>Rhodobacterales</taxon>
        <taxon>Paracoccaceae</taxon>
        <taxon>Jhaorihella</taxon>
    </lineage>
</organism>
<dbReference type="SUPFAM" id="SSF51735">
    <property type="entry name" value="NAD(P)-binding Rossmann-fold domains"/>
    <property type="match status" value="1"/>
</dbReference>
<accession>A0A1H5Y656</accession>
<dbReference type="AlphaFoldDB" id="A0A1H5Y656"/>
<evidence type="ECO:0000313" key="2">
    <source>
        <dbReference type="EMBL" id="SEG19474.1"/>
    </source>
</evidence>
<sequence>MGRAMHFPRILVLGATGRIGAILRRLWLRSGARTGDHVLWQARAARHGNWAVFDPRDPDAVARAARGCDTILCLAGVTPTRAARGAAMADNVRLGLAAVRGGAAAGARVLLASSAAVYGGGQGLLAETVPPAPLSDYGRAKAEMEHRAIALGAELGVSVTCLRIGNVAGADAILGDWRPGFRLDRFADGRTPRRSYVGPATLARVLKDLAAASDLPPVLNVAAPGSVEMGALLDAAGLAWTPRPAPEDAIARVQLDVSALERFTSFAPRDSLPRTMVAEWRELACLETYIS</sequence>
<dbReference type="Proteomes" id="UP000236742">
    <property type="component" value="Unassembled WGS sequence"/>
</dbReference>
<evidence type="ECO:0000259" key="1">
    <source>
        <dbReference type="Pfam" id="PF01370"/>
    </source>
</evidence>
<dbReference type="InterPro" id="IPR001509">
    <property type="entry name" value="Epimerase_deHydtase"/>
</dbReference>
<dbReference type="InterPro" id="IPR050177">
    <property type="entry name" value="Lipid_A_modif_metabolic_enz"/>
</dbReference>
<dbReference type="Pfam" id="PF01370">
    <property type="entry name" value="Epimerase"/>
    <property type="match status" value="1"/>
</dbReference>